<keyword evidence="3" id="KW-0268">Exocytosis</keyword>
<dbReference type="Gramene" id="TKW23530">
    <property type="protein sequence ID" value="TKW23530"/>
    <property type="gene ID" value="SEVIR_4G297900v2"/>
</dbReference>
<evidence type="ECO:0000256" key="1">
    <source>
        <dbReference type="ARBA" id="ARBA00006756"/>
    </source>
</evidence>
<dbReference type="PANTHER" id="PTHR12542">
    <property type="entry name" value="EXOCYST COMPLEX PROTEIN EXO70"/>
    <property type="match status" value="1"/>
</dbReference>
<keyword evidence="3" id="KW-0653">Protein transport</keyword>
<keyword evidence="2 3" id="KW-0813">Transport</keyword>
<evidence type="ECO:0000256" key="4">
    <source>
        <dbReference type="SAM" id="MobiDB-lite"/>
    </source>
</evidence>
<dbReference type="OMA" id="GWCSSQE"/>
<organism evidence="6 7">
    <name type="scientific">Setaria viridis</name>
    <name type="common">Green bristlegrass</name>
    <name type="synonym">Setaria italica subsp. viridis</name>
    <dbReference type="NCBI Taxonomy" id="4556"/>
    <lineage>
        <taxon>Eukaryota</taxon>
        <taxon>Viridiplantae</taxon>
        <taxon>Streptophyta</taxon>
        <taxon>Embryophyta</taxon>
        <taxon>Tracheophyta</taxon>
        <taxon>Spermatophyta</taxon>
        <taxon>Magnoliopsida</taxon>
        <taxon>Liliopsida</taxon>
        <taxon>Poales</taxon>
        <taxon>Poaceae</taxon>
        <taxon>PACMAD clade</taxon>
        <taxon>Panicoideae</taxon>
        <taxon>Panicodae</taxon>
        <taxon>Paniceae</taxon>
        <taxon>Cenchrinae</taxon>
        <taxon>Setaria</taxon>
    </lineage>
</organism>
<dbReference type="GO" id="GO:0006887">
    <property type="term" value="P:exocytosis"/>
    <property type="evidence" value="ECO:0007669"/>
    <property type="project" value="UniProtKB-KW"/>
</dbReference>
<dbReference type="InterPro" id="IPR046364">
    <property type="entry name" value="Exo70_C"/>
</dbReference>
<keyword evidence="7" id="KW-1185">Reference proteome</keyword>
<evidence type="ECO:0000259" key="5">
    <source>
        <dbReference type="Pfam" id="PF03081"/>
    </source>
</evidence>
<dbReference type="Proteomes" id="UP000298652">
    <property type="component" value="Chromosome 4"/>
</dbReference>
<feature type="compositionally biased region" description="Low complexity" evidence="4">
    <location>
        <begin position="1"/>
        <end position="17"/>
    </location>
</feature>
<dbReference type="Gene3D" id="1.20.1280.170">
    <property type="entry name" value="Exocyst complex component Exo70"/>
    <property type="match status" value="1"/>
</dbReference>
<evidence type="ECO:0000313" key="7">
    <source>
        <dbReference type="Proteomes" id="UP000298652"/>
    </source>
</evidence>
<dbReference type="GO" id="GO:0005546">
    <property type="term" value="F:phosphatidylinositol-4,5-bisphosphate binding"/>
    <property type="evidence" value="ECO:0007669"/>
    <property type="project" value="InterPro"/>
</dbReference>
<gene>
    <name evidence="6" type="ORF">SEVIR_4G297900v2</name>
</gene>
<reference evidence="6" key="1">
    <citation type="submission" date="2019-03" db="EMBL/GenBank/DDBJ databases">
        <title>WGS assembly of Setaria viridis.</title>
        <authorList>
            <person name="Huang P."/>
            <person name="Jenkins J."/>
            <person name="Grimwood J."/>
            <person name="Barry K."/>
            <person name="Healey A."/>
            <person name="Mamidi S."/>
            <person name="Sreedasyam A."/>
            <person name="Shu S."/>
            <person name="Feldman M."/>
            <person name="Wu J."/>
            <person name="Yu Y."/>
            <person name="Chen C."/>
            <person name="Johnson J."/>
            <person name="Rokhsar D."/>
            <person name="Baxter I."/>
            <person name="Schmutz J."/>
            <person name="Brutnell T."/>
            <person name="Kellogg E."/>
        </authorList>
    </citation>
    <scope>NUCLEOTIDE SEQUENCE [LARGE SCALE GENOMIC DNA]</scope>
</reference>
<dbReference type="SUPFAM" id="SSF74788">
    <property type="entry name" value="Cullin repeat-like"/>
    <property type="match status" value="1"/>
</dbReference>
<dbReference type="PANTHER" id="PTHR12542:SF117">
    <property type="entry name" value="EXOCYST SUBUNIT EXO70 FAMILY PROTEIN"/>
    <property type="match status" value="1"/>
</dbReference>
<evidence type="ECO:0000256" key="2">
    <source>
        <dbReference type="ARBA" id="ARBA00022448"/>
    </source>
</evidence>
<comment type="function">
    <text evidence="3">Component of the exocyst complex.</text>
</comment>
<accession>A0A4U6V347</accession>
<sequence>MAAAGWWRTWRSRVSSSTEKEEGGGAGDPVQVRQTYFHPNQMSSTTSGTASLSTTTYTTSSSAASYPHAVAGRVSGNPLLSLAHAAAAPPVVEVEDAEVCQERLTDEDKVKTREHIRDLIHRFRGAAMDKWLSEVRVSFVLHLAELEASKRRKFISSSRRLRCTAHSWALALHMINRSIVSFTGWCCPQEEEAAAGWPSASELVRFVAATFMQLLPFVDIVVALDISNPSSDDDDHPGHGGAVTSAHKFQTLIQVRDALSEASELVQLWDSWLCSSSDAAEATRISGEMSRLVFAKLDKLEEAIRDTRDCIRTQSTMSLKHDYSTSGLDPSPDIHKVTRSVISYIIVLSSASYDRLVDLPIVLEACLHGDDVEAPVPDDENATSSIHLIMLMMRSLEEKLTRVSQSFPDQSLRFLFLLNNSYFVWHQLRTNQLLDAPMQALARRIDGYISRYLQASWTPVLKPLHSHTLCCFMRCSSLHKFESNFEKTYAAQKLWKVPDPELRRELRRPSSTKSFLP</sequence>
<evidence type="ECO:0000256" key="3">
    <source>
        <dbReference type="RuleBase" id="RU365026"/>
    </source>
</evidence>
<dbReference type="GO" id="GO:0000145">
    <property type="term" value="C:exocyst"/>
    <property type="evidence" value="ECO:0007669"/>
    <property type="project" value="InterPro"/>
</dbReference>
<evidence type="ECO:0000313" key="6">
    <source>
        <dbReference type="EMBL" id="TKW23530.1"/>
    </source>
</evidence>
<feature type="region of interest" description="Disordered" evidence="4">
    <location>
        <begin position="1"/>
        <end position="31"/>
    </location>
</feature>
<dbReference type="AlphaFoldDB" id="A0A4U6V347"/>
<proteinExistence type="inferred from homology"/>
<dbReference type="GO" id="GO:0015031">
    <property type="term" value="P:protein transport"/>
    <property type="evidence" value="ECO:0007669"/>
    <property type="project" value="UniProtKB-KW"/>
</dbReference>
<dbReference type="InterPro" id="IPR016159">
    <property type="entry name" value="Cullin_repeat-like_dom_sf"/>
</dbReference>
<feature type="domain" description="Exocyst complex subunit Exo70 C-terminal" evidence="5">
    <location>
        <begin position="292"/>
        <end position="508"/>
    </location>
</feature>
<comment type="similarity">
    <text evidence="1 3">Belongs to the EXO70 family.</text>
</comment>
<protein>
    <recommendedName>
        <fullName evidence="3">Exocyst subunit Exo70 family protein</fullName>
    </recommendedName>
</protein>
<dbReference type="EMBL" id="CM016555">
    <property type="protein sequence ID" value="TKW23530.1"/>
    <property type="molecule type" value="Genomic_DNA"/>
</dbReference>
<dbReference type="Pfam" id="PF03081">
    <property type="entry name" value="Exo70_C"/>
    <property type="match status" value="1"/>
</dbReference>
<name>A0A4U6V347_SETVI</name>
<dbReference type="InterPro" id="IPR004140">
    <property type="entry name" value="Exo70"/>
</dbReference>